<keyword evidence="17" id="KW-1185">Reference proteome</keyword>
<dbReference type="Proteomes" id="UP000294813">
    <property type="component" value="Unassembled WGS sequence"/>
</dbReference>
<dbReference type="PROSITE" id="PS50113">
    <property type="entry name" value="PAC"/>
    <property type="match status" value="2"/>
</dbReference>
<keyword evidence="5" id="KW-0808">Transferase</keyword>
<dbReference type="EMBL" id="SLXT01000016">
    <property type="protein sequence ID" value="TCP63716.1"/>
    <property type="molecule type" value="Genomic_DNA"/>
</dbReference>
<dbReference type="AlphaFoldDB" id="A0A4V2SWV2"/>
<dbReference type="PANTHER" id="PTHR43047:SF72">
    <property type="entry name" value="OSMOSENSING HISTIDINE PROTEIN KINASE SLN1"/>
    <property type="match status" value="1"/>
</dbReference>
<dbReference type="CDD" id="cd16922">
    <property type="entry name" value="HATPase_EvgS-ArcB-TorS-like"/>
    <property type="match status" value="1"/>
</dbReference>
<comment type="similarity">
    <text evidence="2">In the N-terminal section; belongs to the phytochrome family.</text>
</comment>
<dbReference type="InterPro" id="IPR036890">
    <property type="entry name" value="HATPase_C_sf"/>
</dbReference>
<evidence type="ECO:0000256" key="5">
    <source>
        <dbReference type="ARBA" id="ARBA00022679"/>
    </source>
</evidence>
<dbReference type="EC" id="2.7.13.3" evidence="3"/>
<dbReference type="NCBIfam" id="TIGR00229">
    <property type="entry name" value="sensory_box"/>
    <property type="match status" value="2"/>
</dbReference>
<gene>
    <name evidence="16" type="ORF">EDD73_11660</name>
</gene>
<keyword evidence="6" id="KW-0547">Nucleotide-binding</keyword>
<name>A0A4V2SWV2_9FIRM</name>
<dbReference type="InterPro" id="IPR005467">
    <property type="entry name" value="His_kinase_dom"/>
</dbReference>
<dbReference type="SMART" id="SM00091">
    <property type="entry name" value="PAS"/>
    <property type="match status" value="2"/>
</dbReference>
<evidence type="ECO:0000256" key="2">
    <source>
        <dbReference type="ARBA" id="ARBA00006402"/>
    </source>
</evidence>
<dbReference type="GO" id="GO:0005524">
    <property type="term" value="F:ATP binding"/>
    <property type="evidence" value="ECO:0007669"/>
    <property type="project" value="UniProtKB-KW"/>
</dbReference>
<evidence type="ECO:0000259" key="14">
    <source>
        <dbReference type="PROSITE" id="PS50109"/>
    </source>
</evidence>
<feature type="domain" description="PAC" evidence="15">
    <location>
        <begin position="236"/>
        <end position="288"/>
    </location>
</feature>
<dbReference type="InterPro" id="IPR036097">
    <property type="entry name" value="HisK_dim/P_sf"/>
</dbReference>
<dbReference type="SMART" id="SM00387">
    <property type="entry name" value="HATPase_c"/>
    <property type="match status" value="1"/>
</dbReference>
<keyword evidence="13" id="KW-0175">Coiled coil</keyword>
<organism evidence="16 17">
    <name type="scientific">Heliophilum fasciatum</name>
    <dbReference type="NCBI Taxonomy" id="35700"/>
    <lineage>
        <taxon>Bacteria</taxon>
        <taxon>Bacillati</taxon>
        <taxon>Bacillota</taxon>
        <taxon>Clostridia</taxon>
        <taxon>Eubacteriales</taxon>
        <taxon>Heliobacteriaceae</taxon>
        <taxon>Heliophilum</taxon>
    </lineage>
</organism>
<dbReference type="PROSITE" id="PS50109">
    <property type="entry name" value="HIS_KIN"/>
    <property type="match status" value="1"/>
</dbReference>
<dbReference type="GO" id="GO:0000155">
    <property type="term" value="F:phosphorelay sensor kinase activity"/>
    <property type="evidence" value="ECO:0007669"/>
    <property type="project" value="InterPro"/>
</dbReference>
<evidence type="ECO:0000256" key="4">
    <source>
        <dbReference type="ARBA" id="ARBA00022553"/>
    </source>
</evidence>
<accession>A0A4V2SWV2</accession>
<dbReference type="RefSeq" id="WP_165876436.1">
    <property type="nucleotide sequence ID" value="NZ_JAOQNU010000015.1"/>
</dbReference>
<dbReference type="InterPro" id="IPR000014">
    <property type="entry name" value="PAS"/>
</dbReference>
<dbReference type="InterPro" id="IPR035965">
    <property type="entry name" value="PAS-like_dom_sf"/>
</dbReference>
<dbReference type="Gene3D" id="1.10.287.130">
    <property type="match status" value="1"/>
</dbReference>
<dbReference type="InterPro" id="IPR003594">
    <property type="entry name" value="HATPase_dom"/>
</dbReference>
<comment type="catalytic activity">
    <reaction evidence="1">
        <text>ATP + protein L-histidine = ADP + protein N-phospho-L-histidine.</text>
        <dbReference type="EC" id="2.7.13.3"/>
    </reaction>
</comment>
<dbReference type="PRINTS" id="PR00344">
    <property type="entry name" value="BCTRLSENSOR"/>
</dbReference>
<dbReference type="CDD" id="cd00082">
    <property type="entry name" value="HisKA"/>
    <property type="match status" value="1"/>
</dbReference>
<dbReference type="Pfam" id="PF02518">
    <property type="entry name" value="HATPase_c"/>
    <property type="match status" value="1"/>
</dbReference>
<evidence type="ECO:0000256" key="7">
    <source>
        <dbReference type="ARBA" id="ARBA00022777"/>
    </source>
</evidence>
<keyword evidence="7" id="KW-0418">Kinase</keyword>
<dbReference type="SMART" id="SM00086">
    <property type="entry name" value="PAC"/>
    <property type="match status" value="2"/>
</dbReference>
<dbReference type="GO" id="GO:0005886">
    <property type="term" value="C:plasma membrane"/>
    <property type="evidence" value="ECO:0007669"/>
    <property type="project" value="TreeGrafter"/>
</dbReference>
<feature type="domain" description="Histidine kinase" evidence="14">
    <location>
        <begin position="306"/>
        <end position="526"/>
    </location>
</feature>
<dbReference type="SUPFAM" id="SSF55874">
    <property type="entry name" value="ATPase domain of HSP90 chaperone/DNA topoisomerase II/histidine kinase"/>
    <property type="match status" value="1"/>
</dbReference>
<dbReference type="InterPro" id="IPR001610">
    <property type="entry name" value="PAC"/>
</dbReference>
<reference evidence="16 17" key="1">
    <citation type="submission" date="2019-03" db="EMBL/GenBank/DDBJ databases">
        <title>Genomic Encyclopedia of Type Strains, Phase IV (KMG-IV): sequencing the most valuable type-strain genomes for metagenomic binning, comparative biology and taxonomic classification.</title>
        <authorList>
            <person name="Goeker M."/>
        </authorList>
    </citation>
    <scope>NUCLEOTIDE SEQUENCE [LARGE SCALE GENOMIC DNA]</scope>
    <source>
        <strain evidence="16 17">DSM 11170</strain>
    </source>
</reference>
<evidence type="ECO:0000256" key="10">
    <source>
        <dbReference type="ARBA" id="ARBA00064003"/>
    </source>
</evidence>
<comment type="subunit">
    <text evidence="10">At low DSF concentrations, interacts with RpfF.</text>
</comment>
<comment type="caution">
    <text evidence="16">The sequence shown here is derived from an EMBL/GenBank/DDBJ whole genome shotgun (WGS) entry which is preliminary data.</text>
</comment>
<dbReference type="FunFam" id="1.10.287.130:FF:000002">
    <property type="entry name" value="Two-component osmosensing histidine kinase"/>
    <property type="match status" value="1"/>
</dbReference>
<dbReference type="CDD" id="cd00130">
    <property type="entry name" value="PAS"/>
    <property type="match status" value="2"/>
</dbReference>
<keyword evidence="8" id="KW-0067">ATP-binding</keyword>
<dbReference type="SUPFAM" id="SSF55785">
    <property type="entry name" value="PYP-like sensor domain (PAS domain)"/>
    <property type="match status" value="2"/>
</dbReference>
<keyword evidence="9" id="KW-0902">Two-component regulatory system</keyword>
<dbReference type="GO" id="GO:0009927">
    <property type="term" value="F:histidine phosphotransfer kinase activity"/>
    <property type="evidence" value="ECO:0007669"/>
    <property type="project" value="TreeGrafter"/>
</dbReference>
<feature type="coiled-coil region" evidence="13">
    <location>
        <begin position="1"/>
        <end position="28"/>
    </location>
</feature>
<evidence type="ECO:0000256" key="8">
    <source>
        <dbReference type="ARBA" id="ARBA00022840"/>
    </source>
</evidence>
<dbReference type="SMART" id="SM00388">
    <property type="entry name" value="HisKA"/>
    <property type="match status" value="1"/>
</dbReference>
<feature type="domain" description="PAC" evidence="15">
    <location>
        <begin position="113"/>
        <end position="165"/>
    </location>
</feature>
<evidence type="ECO:0000313" key="16">
    <source>
        <dbReference type="EMBL" id="TCP63716.1"/>
    </source>
</evidence>
<evidence type="ECO:0000259" key="15">
    <source>
        <dbReference type="PROSITE" id="PS50113"/>
    </source>
</evidence>
<sequence length="549" mass="62485">MEAKDKSKDQLMEELALLQKKYTDLQVEYQSIYKKIITMKEVIPERFLDALPDIFYIKDRDGIYLGGNQALSDYVQIDASTMIGKTDYDFFPAEIAERYRRSDIQVMNERKPFKTEEWITYADGRKVLLETIRAPLMGTDGTLQGVIGLCRDITRYQRAIQETLAQQQLLLDNTDLQIWYLIEEDKYGALNQSHANFMGRTIEECKGKSLFELIGPDNAQVCIAENRRVYIEKKKTVVEERMIDRQGLERILLVTRTPKLDAAQNVEYVVCTAEDITDQKAVLKELRRAKERAEAANNTKNQFMANMSHEIRTPMNGIMGMADLILDTPLPEEVKEYAQVIKNSTNELLRIINSVLDYSKLDSCVTIEKVELILDELINDVILNIQGFADAKGIAVKTSIELEPHTVILGDPLRLRQILMNILDNAVKFTAEGYIALRVFALKTKEEQKELYFEVTDTGIGIDEEDLQRLAEPFTQIDGSLTRKFGGIGLGLSLAKRLVEMMGGQYGAQSKAGVGSTFWFSIPMIESPHFVALEKIQPWHKKSIVPVNN</sequence>
<evidence type="ECO:0000256" key="9">
    <source>
        <dbReference type="ARBA" id="ARBA00023012"/>
    </source>
</evidence>
<protein>
    <recommendedName>
        <fullName evidence="12">Circadian input-output histidine kinase CikA</fullName>
        <ecNumber evidence="3">2.7.13.3</ecNumber>
    </recommendedName>
    <alternativeName>
        <fullName evidence="11">Sensory/regulatory protein RpfC</fullName>
    </alternativeName>
</protein>
<feature type="coiled-coil region" evidence="13">
    <location>
        <begin position="276"/>
        <end position="306"/>
    </location>
</feature>
<evidence type="ECO:0000313" key="17">
    <source>
        <dbReference type="Proteomes" id="UP000294813"/>
    </source>
</evidence>
<evidence type="ECO:0000256" key="3">
    <source>
        <dbReference type="ARBA" id="ARBA00012438"/>
    </source>
</evidence>
<proteinExistence type="inferred from homology"/>
<evidence type="ECO:0000256" key="6">
    <source>
        <dbReference type="ARBA" id="ARBA00022741"/>
    </source>
</evidence>
<dbReference type="Gene3D" id="3.30.565.10">
    <property type="entry name" value="Histidine kinase-like ATPase, C-terminal domain"/>
    <property type="match status" value="1"/>
</dbReference>
<dbReference type="FunFam" id="3.30.565.10:FF:000010">
    <property type="entry name" value="Sensor histidine kinase RcsC"/>
    <property type="match status" value="1"/>
</dbReference>
<evidence type="ECO:0000256" key="12">
    <source>
        <dbReference type="ARBA" id="ARBA00074306"/>
    </source>
</evidence>
<keyword evidence="4" id="KW-0597">Phosphoprotein</keyword>
<evidence type="ECO:0000256" key="1">
    <source>
        <dbReference type="ARBA" id="ARBA00000085"/>
    </source>
</evidence>
<dbReference type="InterPro" id="IPR000700">
    <property type="entry name" value="PAS-assoc_C"/>
</dbReference>
<dbReference type="Gene3D" id="3.30.450.20">
    <property type="entry name" value="PAS domain"/>
    <property type="match status" value="2"/>
</dbReference>
<dbReference type="InterPro" id="IPR003661">
    <property type="entry name" value="HisK_dim/P_dom"/>
</dbReference>
<evidence type="ECO:0000256" key="13">
    <source>
        <dbReference type="SAM" id="Coils"/>
    </source>
</evidence>
<dbReference type="InterPro" id="IPR004358">
    <property type="entry name" value="Sig_transdc_His_kin-like_C"/>
</dbReference>
<evidence type="ECO:0000256" key="11">
    <source>
        <dbReference type="ARBA" id="ARBA00068150"/>
    </source>
</evidence>
<dbReference type="InterPro" id="IPR013656">
    <property type="entry name" value="PAS_4"/>
</dbReference>
<dbReference type="SUPFAM" id="SSF47384">
    <property type="entry name" value="Homodimeric domain of signal transducing histidine kinase"/>
    <property type="match status" value="1"/>
</dbReference>
<dbReference type="Pfam" id="PF00512">
    <property type="entry name" value="HisKA"/>
    <property type="match status" value="1"/>
</dbReference>
<dbReference type="Pfam" id="PF08448">
    <property type="entry name" value="PAS_4"/>
    <property type="match status" value="2"/>
</dbReference>
<dbReference type="PANTHER" id="PTHR43047">
    <property type="entry name" value="TWO-COMPONENT HISTIDINE PROTEIN KINASE"/>
    <property type="match status" value="1"/>
</dbReference>